<accession>A0ABY4PKI3</accession>
<name>A0ABY4PKI3_9ACTN</name>
<evidence type="ECO:0000313" key="1">
    <source>
        <dbReference type="EMBL" id="UQT53794.1"/>
    </source>
</evidence>
<sequence>MESDPQYVVEDDRFSALFMLGADDRAEDVENVDVELRLPDGTRWSATFMTLREIAEVMDRWKQTGECAGGAFFQCPDLVIVPTGGVDAMMASLRGIMDAGGPEGILPGLD</sequence>
<evidence type="ECO:0008006" key="3">
    <source>
        <dbReference type="Google" id="ProtNLM"/>
    </source>
</evidence>
<gene>
    <name evidence="1" type="ORF">M4V62_01175</name>
</gene>
<reference evidence="1 2" key="1">
    <citation type="submission" date="2022-05" db="EMBL/GenBank/DDBJ databases">
        <authorList>
            <person name="Zhou X."/>
            <person name="Li K."/>
            <person name="Man Y."/>
        </authorList>
    </citation>
    <scope>NUCLEOTIDE SEQUENCE [LARGE SCALE GENOMIC DNA]</scope>
    <source>
        <strain evidence="1 2">MS405</strain>
    </source>
</reference>
<evidence type="ECO:0000313" key="2">
    <source>
        <dbReference type="Proteomes" id="UP000829992"/>
    </source>
</evidence>
<dbReference type="Proteomes" id="UP000829992">
    <property type="component" value="Chromosome"/>
</dbReference>
<dbReference type="RefSeq" id="WP_249585292.1">
    <property type="nucleotide sequence ID" value="NZ_BAAAQL010000045.1"/>
</dbReference>
<proteinExistence type="predicted"/>
<organism evidence="1 2">
    <name type="scientific">Streptomyces durmitorensis</name>
    <dbReference type="NCBI Taxonomy" id="319947"/>
    <lineage>
        <taxon>Bacteria</taxon>
        <taxon>Bacillati</taxon>
        <taxon>Actinomycetota</taxon>
        <taxon>Actinomycetes</taxon>
        <taxon>Kitasatosporales</taxon>
        <taxon>Streptomycetaceae</taxon>
        <taxon>Streptomyces</taxon>
    </lineage>
</organism>
<dbReference type="EMBL" id="CP097289">
    <property type="protein sequence ID" value="UQT53794.1"/>
    <property type="molecule type" value="Genomic_DNA"/>
</dbReference>
<keyword evidence="2" id="KW-1185">Reference proteome</keyword>
<protein>
    <recommendedName>
        <fullName evidence="3">SseB protein N-terminal domain-containing protein</fullName>
    </recommendedName>
</protein>